<gene>
    <name evidence="3" type="ORF">Cme02nite_55140</name>
</gene>
<comment type="caution">
    <text evidence="3">The sequence shown here is derived from an EMBL/GenBank/DDBJ whole genome shotgun (WGS) entry which is preliminary data.</text>
</comment>
<dbReference type="EMBL" id="BONJ01000030">
    <property type="protein sequence ID" value="GIG17182.1"/>
    <property type="molecule type" value="Genomic_DNA"/>
</dbReference>
<keyword evidence="4" id="KW-1185">Reference proteome</keyword>
<evidence type="ECO:0000313" key="4">
    <source>
        <dbReference type="Proteomes" id="UP000660339"/>
    </source>
</evidence>
<reference evidence="3" key="1">
    <citation type="submission" date="2021-01" db="EMBL/GenBank/DDBJ databases">
        <title>Whole genome shotgun sequence of Catellatospora methionotrophica NBRC 14553.</title>
        <authorList>
            <person name="Komaki H."/>
            <person name="Tamura T."/>
        </authorList>
    </citation>
    <scope>NUCLEOTIDE SEQUENCE</scope>
    <source>
        <strain evidence="3">NBRC 14553</strain>
    </source>
</reference>
<organism evidence="3 4">
    <name type="scientific">Catellatospora methionotrophica</name>
    <dbReference type="NCBI Taxonomy" id="121620"/>
    <lineage>
        <taxon>Bacteria</taxon>
        <taxon>Bacillati</taxon>
        <taxon>Actinomycetota</taxon>
        <taxon>Actinomycetes</taxon>
        <taxon>Micromonosporales</taxon>
        <taxon>Micromonosporaceae</taxon>
        <taxon>Catellatospora</taxon>
    </lineage>
</organism>
<evidence type="ECO:0000313" key="3">
    <source>
        <dbReference type="EMBL" id="GIG17182.1"/>
    </source>
</evidence>
<feature type="region of interest" description="Disordered" evidence="1">
    <location>
        <begin position="98"/>
        <end position="123"/>
    </location>
</feature>
<dbReference type="AlphaFoldDB" id="A0A8J3LDF5"/>
<proteinExistence type="predicted"/>
<evidence type="ECO:0000256" key="1">
    <source>
        <dbReference type="SAM" id="MobiDB-lite"/>
    </source>
</evidence>
<sequence>MSQSTTRELATVASRALVQDMQSEQWALTRTFAVNLLGRNNAARESQMAQTLDDSRASLLSGTAERSAVEATWQARLEEFMYADSSAETRVRNFVTASGQPLPQPASLHQQATASGNAQVNQAGRDIRHDNSRRTSFGGPLAVIAVIAVLLIVGGFGAVKIISFIGGSSSSTVITEDSSCGDYLLASTEEREHAVKSIGIAKGASGAGNPMARLNVDYSCGQQPSARVGDVIARQNY</sequence>
<keyword evidence="2" id="KW-0812">Transmembrane</keyword>
<feature type="compositionally biased region" description="Polar residues" evidence="1">
    <location>
        <begin position="98"/>
        <end position="122"/>
    </location>
</feature>
<protein>
    <submittedName>
        <fullName evidence="3">Uncharacterized protein</fullName>
    </submittedName>
</protein>
<evidence type="ECO:0000256" key="2">
    <source>
        <dbReference type="SAM" id="Phobius"/>
    </source>
</evidence>
<dbReference type="Proteomes" id="UP000660339">
    <property type="component" value="Unassembled WGS sequence"/>
</dbReference>
<feature type="transmembrane region" description="Helical" evidence="2">
    <location>
        <begin position="137"/>
        <end position="159"/>
    </location>
</feature>
<dbReference type="RefSeq" id="WP_166380876.1">
    <property type="nucleotide sequence ID" value="NZ_BAAATT010000030.1"/>
</dbReference>
<keyword evidence="2" id="KW-1133">Transmembrane helix</keyword>
<keyword evidence="2" id="KW-0472">Membrane</keyword>
<accession>A0A8J3LDF5</accession>
<name>A0A8J3LDF5_9ACTN</name>